<dbReference type="PRINTS" id="PR00081">
    <property type="entry name" value="GDHRDH"/>
</dbReference>
<dbReference type="Proteomes" id="UP000767334">
    <property type="component" value="Unassembled WGS sequence"/>
</dbReference>
<keyword evidence="4" id="KW-1185">Reference proteome</keyword>
<dbReference type="InterPro" id="IPR002347">
    <property type="entry name" value="SDR_fam"/>
</dbReference>
<dbReference type="EMBL" id="JACJLL010000020">
    <property type="protein sequence ID" value="MBM6818689.1"/>
    <property type="molecule type" value="Genomic_DNA"/>
</dbReference>
<dbReference type="PANTHER" id="PTHR42879">
    <property type="entry name" value="3-OXOACYL-(ACYL-CARRIER-PROTEIN) REDUCTASE"/>
    <property type="match status" value="1"/>
</dbReference>
<comment type="caution">
    <text evidence="3">The sequence shown here is derived from an EMBL/GenBank/DDBJ whole genome shotgun (WGS) entry which is preliminary data.</text>
</comment>
<dbReference type="PANTHER" id="PTHR42879:SF2">
    <property type="entry name" value="3-OXOACYL-[ACYL-CARRIER-PROTEIN] REDUCTASE FABG"/>
    <property type="match status" value="1"/>
</dbReference>
<name>A0ABS2FE55_9CLOT</name>
<accession>A0ABS2FE55</accession>
<dbReference type="Pfam" id="PF13561">
    <property type="entry name" value="adh_short_C2"/>
    <property type="match status" value="1"/>
</dbReference>
<dbReference type="InterPro" id="IPR036291">
    <property type="entry name" value="NAD(P)-bd_dom_sf"/>
</dbReference>
<gene>
    <name evidence="3" type="ORF">H6A19_04915</name>
</gene>
<evidence type="ECO:0000256" key="1">
    <source>
        <dbReference type="ARBA" id="ARBA00006484"/>
    </source>
</evidence>
<keyword evidence="2" id="KW-0753">Steroid metabolism</keyword>
<reference evidence="3 4" key="1">
    <citation type="journal article" date="2021" name="Sci. Rep.">
        <title>The distribution of antibiotic resistance genes in chicken gut microbiota commensals.</title>
        <authorList>
            <person name="Juricova H."/>
            <person name="Matiasovicova J."/>
            <person name="Kubasova T."/>
            <person name="Cejkova D."/>
            <person name="Rychlik I."/>
        </authorList>
    </citation>
    <scope>NUCLEOTIDE SEQUENCE [LARGE SCALE GENOMIC DNA]</scope>
    <source>
        <strain evidence="3 4">An435</strain>
    </source>
</reference>
<dbReference type="RefSeq" id="WP_148322335.1">
    <property type="nucleotide sequence ID" value="NZ_JACJLL010000020.1"/>
</dbReference>
<organism evidence="3 4">
    <name type="scientific">Clostridium saudiense</name>
    <dbReference type="NCBI Taxonomy" id="1414720"/>
    <lineage>
        <taxon>Bacteria</taxon>
        <taxon>Bacillati</taxon>
        <taxon>Bacillota</taxon>
        <taxon>Clostridia</taxon>
        <taxon>Eubacteriales</taxon>
        <taxon>Clostridiaceae</taxon>
        <taxon>Clostridium</taxon>
    </lineage>
</organism>
<dbReference type="SUPFAM" id="SSF51735">
    <property type="entry name" value="NAD(P)-binding Rossmann-fold domains"/>
    <property type="match status" value="1"/>
</dbReference>
<protein>
    <submittedName>
        <fullName evidence="3">SDR family oxidoreductase</fullName>
    </submittedName>
</protein>
<dbReference type="PRINTS" id="PR00080">
    <property type="entry name" value="SDRFAMILY"/>
</dbReference>
<evidence type="ECO:0000313" key="4">
    <source>
        <dbReference type="Proteomes" id="UP000767334"/>
    </source>
</evidence>
<evidence type="ECO:0000313" key="3">
    <source>
        <dbReference type="EMBL" id="MBM6818689.1"/>
    </source>
</evidence>
<dbReference type="PROSITE" id="PS00061">
    <property type="entry name" value="ADH_SHORT"/>
    <property type="match status" value="1"/>
</dbReference>
<dbReference type="CDD" id="cd05233">
    <property type="entry name" value="SDR_c"/>
    <property type="match status" value="1"/>
</dbReference>
<dbReference type="InterPro" id="IPR050259">
    <property type="entry name" value="SDR"/>
</dbReference>
<evidence type="ECO:0000256" key="2">
    <source>
        <dbReference type="ARBA" id="ARBA00023221"/>
    </source>
</evidence>
<comment type="similarity">
    <text evidence="1">Belongs to the short-chain dehydrogenases/reductases (SDR) family.</text>
</comment>
<keyword evidence="2" id="KW-0443">Lipid metabolism</keyword>
<dbReference type="InterPro" id="IPR020904">
    <property type="entry name" value="Sc_DH/Rdtase_CS"/>
</dbReference>
<sequence length="268" mass="29313">MKRLENKVALVTSATRGIGLASAKKLASEGATVYMGVRRMEVTQDICDELAKSGLKMKPVYFDAYKIDSYKTMVEDVIKDSGKIDILVNNFGTGRPDKDYDLVNGDEDAFFEILESNIGSVYRVSKLVVPYMIKNGKGSIINISSIGGVVPDISRIGYGVSKAGVNNITQQIAMQYARNNIRCNAVLPGLTATDAALDNMPEEFRKSFLSHVPLNRIGTPEDIANAVLFFASDESSYITGHIMEVSGGYHLGTPQYADFVGRKMVEEK</sequence>
<proteinExistence type="inferred from homology"/>
<dbReference type="Gene3D" id="3.40.50.720">
    <property type="entry name" value="NAD(P)-binding Rossmann-like Domain"/>
    <property type="match status" value="1"/>
</dbReference>